<dbReference type="RefSeq" id="WP_168222865.1">
    <property type="nucleotide sequence ID" value="NZ_CP031123.2"/>
</dbReference>
<proteinExistence type="predicted"/>
<dbReference type="Gene3D" id="3.40.720.10">
    <property type="entry name" value="Alkaline Phosphatase, subunit A"/>
    <property type="match status" value="1"/>
</dbReference>
<protein>
    <submittedName>
        <fullName evidence="1">Uncharacterized protein</fullName>
    </submittedName>
</protein>
<gene>
    <name evidence="1" type="ORF">NLX89_16550</name>
</gene>
<dbReference type="GeneID" id="89491385"/>
<name>A0ABU2J0U7_9GAMM</name>
<dbReference type="SUPFAM" id="SSF53649">
    <property type="entry name" value="Alkaline phosphatase-like"/>
    <property type="match status" value="1"/>
</dbReference>
<dbReference type="Proteomes" id="UP001252207">
    <property type="component" value="Unassembled WGS sequence"/>
</dbReference>
<accession>A0ABU2J0U7</accession>
<dbReference type="InterPro" id="IPR017850">
    <property type="entry name" value="Alkaline_phosphatase_core_sf"/>
</dbReference>
<sequence length="53" mass="5889">MPSHTQQPNSIRSQYVSVIDIAPTILDAAGTSFTTEVDGGNKFLWQVNLSWEH</sequence>
<organism evidence="1 2">
    <name type="scientific">Providencia huaxiensis</name>
    <dbReference type="NCBI Taxonomy" id="2027290"/>
    <lineage>
        <taxon>Bacteria</taxon>
        <taxon>Pseudomonadati</taxon>
        <taxon>Pseudomonadota</taxon>
        <taxon>Gammaproteobacteria</taxon>
        <taxon>Enterobacterales</taxon>
        <taxon>Morganellaceae</taxon>
        <taxon>Providencia</taxon>
    </lineage>
</organism>
<evidence type="ECO:0000313" key="1">
    <source>
        <dbReference type="EMBL" id="MDT0134943.1"/>
    </source>
</evidence>
<comment type="caution">
    <text evidence="1">The sequence shown here is derived from an EMBL/GenBank/DDBJ whole genome shotgun (WGS) entry which is preliminary data.</text>
</comment>
<keyword evidence="2" id="KW-1185">Reference proteome</keyword>
<reference evidence="1 2" key="1">
    <citation type="submission" date="2022-06" db="EMBL/GenBank/DDBJ databases">
        <title>Chromosome and plasmid sequencings of Enterobacteriales species co-exiting double carbapenemases.</title>
        <authorList>
            <person name="Fu Y."/>
        </authorList>
    </citation>
    <scope>NUCLEOTIDE SEQUENCE [LARGE SCALE GENOMIC DNA]</scope>
    <source>
        <strain evidence="1 2">21030615019</strain>
    </source>
</reference>
<dbReference type="EMBL" id="JANAVW010000001">
    <property type="protein sequence ID" value="MDT0134943.1"/>
    <property type="molecule type" value="Genomic_DNA"/>
</dbReference>
<evidence type="ECO:0000313" key="2">
    <source>
        <dbReference type="Proteomes" id="UP001252207"/>
    </source>
</evidence>